<sequence>MELSPPSLRSSRESIGSSSLELQPFIDLDDRRSLQVQDEISALEQQQQLLYDCENERIRLQDEVRGLLEFVDNSGMRLQELEDGRNLNAALLRMCLWKNAEKERQRVPPLKNEAKTLTEDLGRYEAVERHQKEEMARLSALLESLQREDTSVSIKLQNANQEAEALSKEIENLEMQLSEESDCFLPSKKRNVSPASESMQGM</sequence>
<evidence type="ECO:0000256" key="1">
    <source>
        <dbReference type="SAM" id="MobiDB-lite"/>
    </source>
</evidence>
<feature type="region of interest" description="Disordered" evidence="1">
    <location>
        <begin position="181"/>
        <end position="202"/>
    </location>
</feature>
<feature type="compositionally biased region" description="Polar residues" evidence="1">
    <location>
        <begin position="193"/>
        <end position="202"/>
    </location>
</feature>
<dbReference type="Proteomes" id="UP000504607">
    <property type="component" value="Chromosome 4"/>
</dbReference>
<evidence type="ECO:0000313" key="3">
    <source>
        <dbReference type="RefSeq" id="XP_019705551.1"/>
    </source>
</evidence>
<dbReference type="RefSeq" id="XP_019705551.1">
    <property type="nucleotide sequence ID" value="XM_019849992.2"/>
</dbReference>
<evidence type="ECO:0000313" key="2">
    <source>
        <dbReference type="Proteomes" id="UP000504607"/>
    </source>
</evidence>
<gene>
    <name evidence="3" type="primary">LOC105042625</name>
</gene>
<reference evidence="3" key="1">
    <citation type="submission" date="2025-08" db="UniProtKB">
        <authorList>
            <consortium name="RefSeq"/>
        </authorList>
    </citation>
    <scope>IDENTIFICATION</scope>
</reference>
<name>A0A6J0PGV9_ELAGV</name>
<keyword evidence="2" id="KW-1185">Reference proteome</keyword>
<accession>A0A6J0PGV9</accession>
<protein>
    <submittedName>
        <fullName evidence="3">Uncharacterized protein LOC105042625 isoform X2</fullName>
    </submittedName>
</protein>
<dbReference type="OrthoDB" id="772988at2759"/>
<proteinExistence type="predicted"/>
<organism evidence="2 3">
    <name type="scientific">Elaeis guineensis var. tenera</name>
    <name type="common">Oil palm</name>
    <dbReference type="NCBI Taxonomy" id="51953"/>
    <lineage>
        <taxon>Eukaryota</taxon>
        <taxon>Viridiplantae</taxon>
        <taxon>Streptophyta</taxon>
        <taxon>Embryophyta</taxon>
        <taxon>Tracheophyta</taxon>
        <taxon>Spermatophyta</taxon>
        <taxon>Magnoliopsida</taxon>
        <taxon>Liliopsida</taxon>
        <taxon>Arecaceae</taxon>
        <taxon>Arecoideae</taxon>
        <taxon>Cocoseae</taxon>
        <taxon>Elaeidinae</taxon>
        <taxon>Elaeis</taxon>
    </lineage>
</organism>
<dbReference type="AlphaFoldDB" id="A0A6J0PGV9"/>